<accession>A0A174I768</accession>
<keyword evidence="1" id="KW-0479">Metal-binding</keyword>
<dbReference type="SUPFAM" id="SSF88713">
    <property type="entry name" value="Glycoside hydrolase/deacetylase"/>
    <property type="match status" value="1"/>
</dbReference>
<sequence>MRRFRKVRHVPLPLLAVIMAAILFAELARCEREGAKETAAEAEKSVPRRAALTFDDGPNACYTPEVLEILKENEIPATFFLQGQCLAGNEEIVRRMHAEGHLIGNHTFHHVQLTKVSEEEAREEVVKTSNAIYEITGEYPVYIRPPFGEWREGLDLAVTMIPVLWDVDSRDWESQNTASICSVVLPNVKDGSIILMHDGYRATVEALRRIVKELKEEGYTFVTVRELIEE</sequence>
<evidence type="ECO:0000256" key="1">
    <source>
        <dbReference type="ARBA" id="ARBA00022723"/>
    </source>
</evidence>
<dbReference type="EC" id="3.-.-.-" evidence="4"/>
<name>A0A174I768_9FIRM</name>
<keyword evidence="7" id="KW-1185">Reference proteome</keyword>
<dbReference type="PANTHER" id="PTHR10587:SF133">
    <property type="entry name" value="CHITIN DEACETYLASE 1-RELATED"/>
    <property type="match status" value="1"/>
</dbReference>
<evidence type="ECO:0000259" key="3">
    <source>
        <dbReference type="PROSITE" id="PS51677"/>
    </source>
</evidence>
<dbReference type="Proteomes" id="UP000095706">
    <property type="component" value="Unassembled WGS sequence"/>
</dbReference>
<dbReference type="EMBL" id="CYYV01000016">
    <property type="protein sequence ID" value="CUO80915.1"/>
    <property type="molecule type" value="Genomic_DNA"/>
</dbReference>
<dbReference type="InterPro" id="IPR002509">
    <property type="entry name" value="NODB_dom"/>
</dbReference>
<evidence type="ECO:0000313" key="6">
    <source>
        <dbReference type="Proteomes" id="UP000095706"/>
    </source>
</evidence>
<dbReference type="Pfam" id="PF01522">
    <property type="entry name" value="Polysacc_deac_1"/>
    <property type="match status" value="1"/>
</dbReference>
<dbReference type="EMBL" id="JAAITQ010000001">
    <property type="protein sequence ID" value="NSE14965.1"/>
    <property type="molecule type" value="Genomic_DNA"/>
</dbReference>
<dbReference type="Proteomes" id="UP000768180">
    <property type="component" value="Unassembled WGS sequence"/>
</dbReference>
<dbReference type="GO" id="GO:0016810">
    <property type="term" value="F:hydrolase activity, acting on carbon-nitrogen (but not peptide) bonds"/>
    <property type="evidence" value="ECO:0007669"/>
    <property type="project" value="InterPro"/>
</dbReference>
<gene>
    <name evidence="4" type="primary">pdaA_2</name>
    <name evidence="4" type="ORF">ERS852406_02893</name>
    <name evidence="5" type="ORF">G5B05_00680</name>
</gene>
<dbReference type="PANTHER" id="PTHR10587">
    <property type="entry name" value="GLYCOSYL TRANSFERASE-RELATED"/>
    <property type="match status" value="1"/>
</dbReference>
<dbReference type="CDD" id="cd10954">
    <property type="entry name" value="CE4_CtAXE_like"/>
    <property type="match status" value="1"/>
</dbReference>
<keyword evidence="2 4" id="KW-0378">Hydrolase</keyword>
<evidence type="ECO:0000313" key="4">
    <source>
        <dbReference type="EMBL" id="CUO80915.1"/>
    </source>
</evidence>
<dbReference type="RefSeq" id="WP_055228457.1">
    <property type="nucleotide sequence ID" value="NZ_JAAITQ010000001.1"/>
</dbReference>
<feature type="domain" description="NodB homology" evidence="3">
    <location>
        <begin position="48"/>
        <end position="222"/>
    </location>
</feature>
<dbReference type="GO" id="GO:0016020">
    <property type="term" value="C:membrane"/>
    <property type="evidence" value="ECO:0007669"/>
    <property type="project" value="TreeGrafter"/>
</dbReference>
<protein>
    <submittedName>
        <fullName evidence="5">Polysaccharide deacetylase family protein</fullName>
    </submittedName>
    <submittedName>
        <fullName evidence="4">Probable polysaccharide deacetylase pdaA</fullName>
        <ecNumber evidence="4">3.-.-.-</ecNumber>
    </submittedName>
</protein>
<dbReference type="InterPro" id="IPR011330">
    <property type="entry name" value="Glyco_hydro/deAcase_b/a-brl"/>
</dbReference>
<evidence type="ECO:0000313" key="7">
    <source>
        <dbReference type="Proteomes" id="UP000768180"/>
    </source>
</evidence>
<evidence type="ECO:0000313" key="5">
    <source>
        <dbReference type="EMBL" id="NSE14965.1"/>
    </source>
</evidence>
<evidence type="ECO:0000256" key="2">
    <source>
        <dbReference type="ARBA" id="ARBA00022801"/>
    </source>
</evidence>
<proteinExistence type="predicted"/>
<dbReference type="GO" id="GO:0005975">
    <property type="term" value="P:carbohydrate metabolic process"/>
    <property type="evidence" value="ECO:0007669"/>
    <property type="project" value="InterPro"/>
</dbReference>
<reference evidence="5 7" key="2">
    <citation type="journal article" date="2020" name="Cell Host Microbe">
        <title>Functional and Genomic Variation between Human-Derived Isolates of Lachnospiraceae Reveals Inter- and Intra-Species Diversity.</title>
        <authorList>
            <person name="Sorbara M.T."/>
            <person name="Littmann E.R."/>
            <person name="Fontana E."/>
            <person name="Moody T.U."/>
            <person name="Kohout C.E."/>
            <person name="Gjonbalaj M."/>
            <person name="Eaton V."/>
            <person name="Seok R."/>
            <person name="Leiner I.M."/>
            <person name="Pamer E.G."/>
        </authorList>
    </citation>
    <scope>NUCLEOTIDE SEQUENCE [LARGE SCALE GENOMIC DNA]</scope>
    <source>
        <strain evidence="5 7">MSK.14.54</strain>
    </source>
</reference>
<dbReference type="Gene3D" id="3.20.20.370">
    <property type="entry name" value="Glycoside hydrolase/deacetylase"/>
    <property type="match status" value="1"/>
</dbReference>
<dbReference type="GO" id="GO:0046872">
    <property type="term" value="F:metal ion binding"/>
    <property type="evidence" value="ECO:0007669"/>
    <property type="project" value="UniProtKB-KW"/>
</dbReference>
<dbReference type="InterPro" id="IPR050248">
    <property type="entry name" value="Polysacc_deacetylase_ArnD"/>
</dbReference>
<dbReference type="PROSITE" id="PS51677">
    <property type="entry name" value="NODB"/>
    <property type="match status" value="1"/>
</dbReference>
<organism evidence="4 6">
    <name type="scientific">Fusicatenibacter saccharivorans</name>
    <dbReference type="NCBI Taxonomy" id="1150298"/>
    <lineage>
        <taxon>Bacteria</taxon>
        <taxon>Bacillati</taxon>
        <taxon>Bacillota</taxon>
        <taxon>Clostridia</taxon>
        <taxon>Lachnospirales</taxon>
        <taxon>Lachnospiraceae</taxon>
        <taxon>Fusicatenibacter</taxon>
    </lineage>
</organism>
<reference evidence="5" key="3">
    <citation type="submission" date="2020-02" db="EMBL/GenBank/DDBJ databases">
        <authorList>
            <person name="Littmann E."/>
            <person name="Sorbara M."/>
        </authorList>
    </citation>
    <scope>NUCLEOTIDE SEQUENCE</scope>
    <source>
        <strain evidence="5">MSK.14.54</strain>
    </source>
</reference>
<dbReference type="AlphaFoldDB" id="A0A174I768"/>
<reference evidence="4 6" key="1">
    <citation type="submission" date="2015-09" db="EMBL/GenBank/DDBJ databases">
        <authorList>
            <consortium name="Pathogen Informatics"/>
        </authorList>
    </citation>
    <scope>NUCLEOTIDE SEQUENCE [LARGE SCALE GENOMIC DNA]</scope>
    <source>
        <strain evidence="4 6">2789STDY5608849</strain>
    </source>
</reference>